<evidence type="ECO:0000313" key="1">
    <source>
        <dbReference type="EMBL" id="GBP69542.1"/>
    </source>
</evidence>
<evidence type="ECO:0000313" key="2">
    <source>
        <dbReference type="Proteomes" id="UP000299102"/>
    </source>
</evidence>
<organism evidence="1 2">
    <name type="scientific">Eumeta variegata</name>
    <name type="common">Bagworm moth</name>
    <name type="synonym">Eumeta japonica</name>
    <dbReference type="NCBI Taxonomy" id="151549"/>
    <lineage>
        <taxon>Eukaryota</taxon>
        <taxon>Metazoa</taxon>
        <taxon>Ecdysozoa</taxon>
        <taxon>Arthropoda</taxon>
        <taxon>Hexapoda</taxon>
        <taxon>Insecta</taxon>
        <taxon>Pterygota</taxon>
        <taxon>Neoptera</taxon>
        <taxon>Endopterygota</taxon>
        <taxon>Lepidoptera</taxon>
        <taxon>Glossata</taxon>
        <taxon>Ditrysia</taxon>
        <taxon>Tineoidea</taxon>
        <taxon>Psychidae</taxon>
        <taxon>Oiketicinae</taxon>
        <taxon>Eumeta</taxon>
    </lineage>
</organism>
<accession>A0A4C1Y3Y2</accession>
<comment type="caution">
    <text evidence="1">The sequence shown here is derived from an EMBL/GenBank/DDBJ whole genome shotgun (WGS) entry which is preliminary data.</text>
</comment>
<dbReference type="Proteomes" id="UP000299102">
    <property type="component" value="Unassembled WGS sequence"/>
</dbReference>
<keyword evidence="2" id="KW-1185">Reference proteome</keyword>
<protein>
    <submittedName>
        <fullName evidence="1">Uncharacterized protein</fullName>
    </submittedName>
</protein>
<dbReference type="EMBL" id="BGZK01001044">
    <property type="protein sequence ID" value="GBP69542.1"/>
    <property type="molecule type" value="Genomic_DNA"/>
</dbReference>
<reference evidence="1 2" key="1">
    <citation type="journal article" date="2019" name="Commun. Biol.">
        <title>The bagworm genome reveals a unique fibroin gene that provides high tensile strength.</title>
        <authorList>
            <person name="Kono N."/>
            <person name="Nakamura H."/>
            <person name="Ohtoshi R."/>
            <person name="Tomita M."/>
            <person name="Numata K."/>
            <person name="Arakawa K."/>
        </authorList>
    </citation>
    <scope>NUCLEOTIDE SEQUENCE [LARGE SCALE GENOMIC DNA]</scope>
</reference>
<proteinExistence type="predicted"/>
<dbReference type="AlphaFoldDB" id="A0A4C1Y3Y2"/>
<gene>
    <name evidence="1" type="ORF">EVAR_61327_1</name>
</gene>
<name>A0A4C1Y3Y2_EUMVA</name>
<sequence>MVHQLLPSREQTVPEALSPGTVSLFCLSSLYSKRTVRRLNEISVSSKRDIHFIQQIKYFKVTNKIIIRHDKIVPAVCARDGLGLKSVRYKILRSGRVAAVAGETAARKTTALSPYKLL</sequence>